<comment type="caution">
    <text evidence="1">The sequence shown here is derived from an EMBL/GenBank/DDBJ whole genome shotgun (WGS) entry which is preliminary data.</text>
</comment>
<dbReference type="Proteomes" id="UP001143747">
    <property type="component" value="Unassembled WGS sequence"/>
</dbReference>
<proteinExistence type="predicted"/>
<sequence length="71" mass="7882">MKIYVRPRQKVGEGAHQPMFRVVAVTGKGEEKLKVEASHFRKKELEMIAADVGGEIVMLEPTKDESGKGTK</sequence>
<evidence type="ECO:0000313" key="2">
    <source>
        <dbReference type="Proteomes" id="UP001143747"/>
    </source>
</evidence>
<reference evidence="1" key="1">
    <citation type="submission" date="2022-01" db="EMBL/GenBank/DDBJ databases">
        <title>Draft genome of Methanogenium marinum DSM 15558.</title>
        <authorList>
            <person name="Chen S.-C."/>
            <person name="You Y.-T."/>
        </authorList>
    </citation>
    <scope>NUCLEOTIDE SEQUENCE</scope>
    <source>
        <strain evidence="1">DSM 15558</strain>
    </source>
</reference>
<accession>A0A9Q4KSK4</accession>
<dbReference type="EMBL" id="JAKELO010000002">
    <property type="protein sequence ID" value="MDE4907982.1"/>
    <property type="molecule type" value="Genomic_DNA"/>
</dbReference>
<evidence type="ECO:0000313" key="1">
    <source>
        <dbReference type="EMBL" id="MDE4907982.1"/>
    </source>
</evidence>
<dbReference type="AlphaFoldDB" id="A0A9Q4KSK4"/>
<keyword evidence="2" id="KW-1185">Reference proteome</keyword>
<gene>
    <name evidence="1" type="ORF">L0665_05085</name>
</gene>
<dbReference type="RefSeq" id="WP_274924621.1">
    <property type="nucleotide sequence ID" value="NZ_JAKELO010000002.1"/>
</dbReference>
<name>A0A9Q4KSK4_9EURY</name>
<protein>
    <submittedName>
        <fullName evidence="1">Uncharacterized protein</fullName>
    </submittedName>
</protein>
<organism evidence="1 2">
    <name type="scientific">Methanogenium marinum</name>
    <dbReference type="NCBI Taxonomy" id="348610"/>
    <lineage>
        <taxon>Archaea</taxon>
        <taxon>Methanobacteriati</taxon>
        <taxon>Methanobacteriota</taxon>
        <taxon>Stenosarchaea group</taxon>
        <taxon>Methanomicrobia</taxon>
        <taxon>Methanomicrobiales</taxon>
        <taxon>Methanomicrobiaceae</taxon>
        <taxon>Methanogenium</taxon>
    </lineage>
</organism>